<reference evidence="1" key="1">
    <citation type="submission" date="2025-08" db="UniProtKB">
        <authorList>
            <consortium name="Ensembl"/>
        </authorList>
    </citation>
    <scope>IDENTIFICATION</scope>
</reference>
<dbReference type="AlphaFoldDB" id="A0A8C5LT24"/>
<accession>A0A8C5LT24</accession>
<sequence length="274" mass="31047">SKAAPYMHCLDAGTIQVVHCTEKFGQAEKTVDAHFENLPSRFLPQPKPRVEFLYEKLDQEYRIDAASMMGLDLPYGQTIRWENETKLGVTEQDVFMTPHCYFMEGDCRTGPKEINIRTIGFGPLARVNHLRCSHRFVEAQAMYFAQCCRYIGIFKSNLVGPGVVSPSVATMTGVTPGAASYSVRFRYMVNCTFLVFNPFLCGQFGIPLHSQYRSCRIPLYVHYIPALCLKMQIVSLTGSACRYSTWDPRLTKPRVFPVADAPHPCMSSTRFVLR</sequence>
<dbReference type="Ensembl" id="ENSLLET00000002251.1">
    <property type="protein sequence ID" value="ENSLLEP00000002159.1"/>
    <property type="gene ID" value="ENSLLEG00000001388.1"/>
</dbReference>
<dbReference type="Proteomes" id="UP000694569">
    <property type="component" value="Unplaced"/>
</dbReference>
<protein>
    <submittedName>
        <fullName evidence="1">Uncharacterized protein</fullName>
    </submittedName>
</protein>
<organism evidence="1 2">
    <name type="scientific">Leptobrachium leishanense</name>
    <name type="common">Leishan spiny toad</name>
    <dbReference type="NCBI Taxonomy" id="445787"/>
    <lineage>
        <taxon>Eukaryota</taxon>
        <taxon>Metazoa</taxon>
        <taxon>Chordata</taxon>
        <taxon>Craniata</taxon>
        <taxon>Vertebrata</taxon>
        <taxon>Euteleostomi</taxon>
        <taxon>Amphibia</taxon>
        <taxon>Batrachia</taxon>
        <taxon>Anura</taxon>
        <taxon>Pelobatoidea</taxon>
        <taxon>Megophryidae</taxon>
        <taxon>Leptobrachium</taxon>
    </lineage>
</organism>
<proteinExistence type="predicted"/>
<evidence type="ECO:0000313" key="1">
    <source>
        <dbReference type="Ensembl" id="ENSLLEP00000002159.1"/>
    </source>
</evidence>
<keyword evidence="2" id="KW-1185">Reference proteome</keyword>
<name>A0A8C5LT24_9ANUR</name>
<reference evidence="1" key="2">
    <citation type="submission" date="2025-09" db="UniProtKB">
        <authorList>
            <consortium name="Ensembl"/>
        </authorList>
    </citation>
    <scope>IDENTIFICATION</scope>
</reference>
<evidence type="ECO:0000313" key="2">
    <source>
        <dbReference type="Proteomes" id="UP000694569"/>
    </source>
</evidence>